<evidence type="ECO:0000313" key="1">
    <source>
        <dbReference type="Ensembl" id="ENSZLMP00000010687.1"/>
    </source>
</evidence>
<reference evidence="1" key="2">
    <citation type="submission" date="2025-09" db="UniProtKB">
        <authorList>
            <consortium name="Ensembl"/>
        </authorList>
    </citation>
    <scope>IDENTIFICATION</scope>
</reference>
<dbReference type="AlphaFoldDB" id="A0A8D2PBE7"/>
<name>A0A8D2PBE7_ZOSLA</name>
<organism evidence="1 2">
    <name type="scientific">Zosterops lateralis melanops</name>
    <dbReference type="NCBI Taxonomy" id="1220523"/>
    <lineage>
        <taxon>Eukaryota</taxon>
        <taxon>Metazoa</taxon>
        <taxon>Chordata</taxon>
        <taxon>Craniata</taxon>
        <taxon>Vertebrata</taxon>
        <taxon>Euteleostomi</taxon>
        <taxon>Archelosauria</taxon>
        <taxon>Archosauria</taxon>
        <taxon>Dinosauria</taxon>
        <taxon>Saurischia</taxon>
        <taxon>Theropoda</taxon>
        <taxon>Coelurosauria</taxon>
        <taxon>Aves</taxon>
        <taxon>Neognathae</taxon>
        <taxon>Neoaves</taxon>
        <taxon>Telluraves</taxon>
        <taxon>Australaves</taxon>
        <taxon>Passeriformes</taxon>
        <taxon>Sylvioidea</taxon>
        <taxon>Zosteropidae</taxon>
        <taxon>Zosterops</taxon>
    </lineage>
</organism>
<proteinExistence type="predicted"/>
<dbReference type="Pfam" id="PF17741">
    <property type="entry name" value="DUF5578"/>
    <property type="match status" value="1"/>
</dbReference>
<evidence type="ECO:0000313" key="2">
    <source>
        <dbReference type="Proteomes" id="UP000694401"/>
    </source>
</evidence>
<sequence>MVFFCVLNSSIKSKAEPELELEFHGASLFLAHLTVWLRMMNLQVTILALFPLFLQPCSHSYLTEFLEIGGAWIPLEILGLNHVKEEDKRESVKLLLLTGDTGRAYKEPIRESCGTVQTLTKFLNASNLAEGQKDAQVLLDSLGHSNPKHQSQDSQDLKAELLCTPARPSPGGLCWGQWAVLPHVHPSIPTLAGTELCLSPWHCGCAVQPYCLKRTPCRAVRRLSPSLCPFPPGI</sequence>
<dbReference type="Proteomes" id="UP000694401">
    <property type="component" value="Unassembled WGS sequence"/>
</dbReference>
<dbReference type="InterPro" id="IPR041090">
    <property type="entry name" value="DUF5578"/>
</dbReference>
<reference evidence="1" key="1">
    <citation type="submission" date="2025-08" db="UniProtKB">
        <authorList>
            <consortium name="Ensembl"/>
        </authorList>
    </citation>
    <scope>IDENTIFICATION</scope>
</reference>
<accession>A0A8D2PBE7</accession>
<dbReference type="PANTHER" id="PTHR34258">
    <property type="entry name" value="ARMADILLO-LIKE HELICAL DOMAIN CONTAINING PROTEIN 1"/>
    <property type="match status" value="1"/>
</dbReference>
<dbReference type="Ensembl" id="ENSZLMT00000010983.1">
    <property type="protein sequence ID" value="ENSZLMP00000010687.1"/>
    <property type="gene ID" value="ENSZLMG00000007448.1"/>
</dbReference>
<keyword evidence="2" id="KW-1185">Reference proteome</keyword>
<dbReference type="PANTHER" id="PTHR34258:SF1">
    <property type="entry name" value="ARMADILLO-LIKE HELICAL DOMAIN CONTAINING PROTEIN 1"/>
    <property type="match status" value="1"/>
</dbReference>
<protein>
    <submittedName>
        <fullName evidence="1">Uncharacterized protein</fullName>
    </submittedName>
</protein>